<sequence length="565" mass="61539">MGQTTVAQRLLTTFTLLTSLSSVTATSNSSVTLPGYGTFLGTTVSQTLTNKPLPRTVDAWLGIDYASQPVGEGRFAPVGAPAPFSGVKNATSYGYSCFQDPLDINFEMDEACLSMNVFRPQGIGSHEKLPVLIWIHGGGFVAGSARSFDGPSFVANSKEPLIVVNFNYRVNSWGFLPSPVFEREGLLNLGLRDQETLFKFVQKYITAFGGDPSRVTIGGRSAGAHSVGIHLFHNYNTTEGAAPLFSQALLQSGSVTARAFPNASYPLYQEQFSRYLGLTGCGAVANSTDTEILSCLRSVPAAAIQNASALLWRDSEYAIKWPFQPTRGGPLLEQAGSISGFNSQFYRIPTITTNVPDEAKYYSPGDIETNEEFLAFLKNLIPGLTTEDLSDIEKLYPDPTGLDSGPYVHSPNTTQYNRLSAALTDYMYACAGQETALRMSAAEVPVYKMVFAVNNTFPTWKGIPHTADTKYTWVEPAGSGGVQYPDVGKELLNAYFSDFVALGDPNAGNRTGVPHWPQYADEGRGKPGLQLRLEAFGNTRVEGDGIRRKQCEWWRDESRAGRLEK</sequence>
<reference evidence="6" key="1">
    <citation type="submission" date="2021-05" db="EMBL/GenBank/DDBJ databases">
        <authorList>
            <person name="Stam R."/>
        </authorList>
    </citation>
    <scope>NUCLEOTIDE SEQUENCE</scope>
    <source>
        <strain evidence="6">CS162</strain>
    </source>
</reference>
<dbReference type="InterPro" id="IPR002018">
    <property type="entry name" value="CarbesteraseB"/>
</dbReference>
<dbReference type="EC" id="3.1.1.-" evidence="4"/>
<evidence type="ECO:0000256" key="2">
    <source>
        <dbReference type="ARBA" id="ARBA00010515"/>
    </source>
</evidence>
<evidence type="ECO:0000256" key="4">
    <source>
        <dbReference type="RuleBase" id="RU361235"/>
    </source>
</evidence>
<evidence type="ECO:0000313" key="6">
    <source>
        <dbReference type="EMBL" id="CAG5142090.1"/>
    </source>
</evidence>
<keyword evidence="4" id="KW-0732">Signal</keyword>
<organism evidence="6 7">
    <name type="scientific">Alternaria atra</name>
    <dbReference type="NCBI Taxonomy" id="119953"/>
    <lineage>
        <taxon>Eukaryota</taxon>
        <taxon>Fungi</taxon>
        <taxon>Dikarya</taxon>
        <taxon>Ascomycota</taxon>
        <taxon>Pezizomycotina</taxon>
        <taxon>Dothideomycetes</taxon>
        <taxon>Pleosporomycetidae</taxon>
        <taxon>Pleosporales</taxon>
        <taxon>Pleosporineae</taxon>
        <taxon>Pleosporaceae</taxon>
        <taxon>Alternaria</taxon>
        <taxon>Alternaria sect. Ulocladioides</taxon>
    </lineage>
</organism>
<dbReference type="SUPFAM" id="SSF53474">
    <property type="entry name" value="alpha/beta-Hydrolases"/>
    <property type="match status" value="1"/>
</dbReference>
<evidence type="ECO:0000259" key="5">
    <source>
        <dbReference type="Pfam" id="PF00135"/>
    </source>
</evidence>
<proteinExistence type="inferred from homology"/>
<feature type="chain" id="PRO_5035341126" description="Carboxylic ester hydrolase" evidence="4">
    <location>
        <begin position="26"/>
        <end position="565"/>
    </location>
</feature>
<dbReference type="InterPro" id="IPR050309">
    <property type="entry name" value="Type-B_Carboxylest/Lipase"/>
</dbReference>
<dbReference type="EMBL" id="CAJRGZ010000015">
    <property type="protein sequence ID" value="CAG5142090.1"/>
    <property type="molecule type" value="Genomic_DNA"/>
</dbReference>
<dbReference type="Pfam" id="PF00135">
    <property type="entry name" value="COesterase"/>
    <property type="match status" value="1"/>
</dbReference>
<comment type="caution">
    <text evidence="6">The sequence shown here is derived from an EMBL/GenBank/DDBJ whole genome shotgun (WGS) entry which is preliminary data.</text>
</comment>
<dbReference type="Gene3D" id="3.40.50.1820">
    <property type="entry name" value="alpha/beta hydrolase"/>
    <property type="match status" value="1"/>
</dbReference>
<comment type="similarity">
    <text evidence="2">Belongs to the 'GDXG' lipolytic enzyme family.</text>
</comment>
<feature type="domain" description="Carboxylesterase type B" evidence="5">
    <location>
        <begin position="30"/>
        <end position="522"/>
    </location>
</feature>
<dbReference type="InterPro" id="IPR029058">
    <property type="entry name" value="AB_hydrolase_fold"/>
</dbReference>
<dbReference type="PANTHER" id="PTHR11559">
    <property type="entry name" value="CARBOXYLESTERASE"/>
    <property type="match status" value="1"/>
</dbReference>
<dbReference type="Proteomes" id="UP000676310">
    <property type="component" value="Unassembled WGS sequence"/>
</dbReference>
<keyword evidence="7" id="KW-1185">Reference proteome</keyword>
<evidence type="ECO:0000256" key="3">
    <source>
        <dbReference type="ARBA" id="ARBA00022801"/>
    </source>
</evidence>
<keyword evidence="3 4" id="KW-0378">Hydrolase</keyword>
<dbReference type="RefSeq" id="XP_043164604.1">
    <property type="nucleotide sequence ID" value="XM_043308669.1"/>
</dbReference>
<dbReference type="OrthoDB" id="6846267at2759"/>
<dbReference type="PROSITE" id="PS01173">
    <property type="entry name" value="LIPASE_GDXG_HIS"/>
    <property type="match status" value="1"/>
</dbReference>
<evidence type="ECO:0000313" key="7">
    <source>
        <dbReference type="Proteomes" id="UP000676310"/>
    </source>
</evidence>
<protein>
    <recommendedName>
        <fullName evidence="4">Carboxylic ester hydrolase</fullName>
        <ecNumber evidence="4">3.1.1.-</ecNumber>
    </recommendedName>
</protein>
<feature type="signal peptide" evidence="4">
    <location>
        <begin position="1"/>
        <end position="25"/>
    </location>
</feature>
<comment type="similarity">
    <text evidence="1 4">Belongs to the type-B carboxylesterase/lipase family.</text>
</comment>
<dbReference type="GeneID" id="67010934"/>
<evidence type="ECO:0000256" key="1">
    <source>
        <dbReference type="ARBA" id="ARBA00005964"/>
    </source>
</evidence>
<dbReference type="InterPro" id="IPR002168">
    <property type="entry name" value="Lipase_GDXG_HIS_AS"/>
</dbReference>
<accession>A0A8J2N171</accession>
<dbReference type="InterPro" id="IPR019826">
    <property type="entry name" value="Carboxylesterase_B_AS"/>
</dbReference>
<dbReference type="AlphaFoldDB" id="A0A8J2N171"/>
<name>A0A8J2N171_9PLEO</name>
<dbReference type="PROSITE" id="PS00122">
    <property type="entry name" value="CARBOXYLESTERASE_B_1"/>
    <property type="match status" value="1"/>
</dbReference>
<gene>
    <name evidence="6" type="ORF">ALTATR162_LOCUS1074</name>
</gene>
<dbReference type="GO" id="GO:0016787">
    <property type="term" value="F:hydrolase activity"/>
    <property type="evidence" value="ECO:0007669"/>
    <property type="project" value="UniProtKB-KW"/>
</dbReference>